<accession>A0A4Y2CPI9</accession>
<name>A0A4Y2CPI9_ARAVE</name>
<evidence type="ECO:0000313" key="1">
    <source>
        <dbReference type="EMBL" id="GBM05628.1"/>
    </source>
</evidence>
<dbReference type="EMBL" id="BGPR01000216">
    <property type="protein sequence ID" value="GBM05628.1"/>
    <property type="molecule type" value="Genomic_DNA"/>
</dbReference>
<proteinExistence type="predicted"/>
<protein>
    <submittedName>
        <fullName evidence="1">Uncharacterized protein</fullName>
    </submittedName>
</protein>
<gene>
    <name evidence="1" type="ORF">AVEN_202259_1</name>
</gene>
<organism evidence="1 2">
    <name type="scientific">Araneus ventricosus</name>
    <name type="common">Orbweaver spider</name>
    <name type="synonym">Epeira ventricosa</name>
    <dbReference type="NCBI Taxonomy" id="182803"/>
    <lineage>
        <taxon>Eukaryota</taxon>
        <taxon>Metazoa</taxon>
        <taxon>Ecdysozoa</taxon>
        <taxon>Arthropoda</taxon>
        <taxon>Chelicerata</taxon>
        <taxon>Arachnida</taxon>
        <taxon>Araneae</taxon>
        <taxon>Araneomorphae</taxon>
        <taxon>Entelegynae</taxon>
        <taxon>Araneoidea</taxon>
        <taxon>Araneidae</taxon>
        <taxon>Araneus</taxon>
    </lineage>
</organism>
<dbReference type="Proteomes" id="UP000499080">
    <property type="component" value="Unassembled WGS sequence"/>
</dbReference>
<dbReference type="AlphaFoldDB" id="A0A4Y2CPI9"/>
<sequence>MPDFSLVMVRVSWTINAVRYYDTTLACSIAGSWREEINQDGTLRVPEHFQHNLPRGVRRFEFFSYGRVVTLPRHGDALGFWGKVAHPCLRAWYDPEKKVLSLSLVQHKVLEAYCHS</sequence>
<keyword evidence="2" id="KW-1185">Reference proteome</keyword>
<evidence type="ECO:0000313" key="2">
    <source>
        <dbReference type="Proteomes" id="UP000499080"/>
    </source>
</evidence>
<reference evidence="1 2" key="1">
    <citation type="journal article" date="2019" name="Sci. Rep.">
        <title>Orb-weaving spider Araneus ventricosus genome elucidates the spidroin gene catalogue.</title>
        <authorList>
            <person name="Kono N."/>
            <person name="Nakamura H."/>
            <person name="Ohtoshi R."/>
            <person name="Moran D.A.P."/>
            <person name="Shinohara A."/>
            <person name="Yoshida Y."/>
            <person name="Fujiwara M."/>
            <person name="Mori M."/>
            <person name="Tomita M."/>
            <person name="Arakawa K."/>
        </authorList>
    </citation>
    <scope>NUCLEOTIDE SEQUENCE [LARGE SCALE GENOMIC DNA]</scope>
</reference>
<comment type="caution">
    <text evidence="1">The sequence shown here is derived from an EMBL/GenBank/DDBJ whole genome shotgun (WGS) entry which is preliminary data.</text>
</comment>